<accession>A0ABU4XQ26</accession>
<sequence>MSKLDNKIAVITGGSDGMGLATAHLFAKEGAQVIITGRKKDALEAAAKAIGNNADPVQGDISNLADLDRLRDHIKTKYGRVDVIFANAGGGALGPFEYVSEADFDFTINTNLKGTFFTVQKLLPLMPNGGSIILNTSVAGSKGLPAFSVYSATKAALRSFARTWTTDLKERGIRINALAPGHIATQIMRKAGLSEEQVDGILGQLRQQVPLGRLGDPEEIAKPALFLASDDSSYVSGIELTVDGGWAQI</sequence>
<proteinExistence type="inferred from homology"/>
<dbReference type="InterPro" id="IPR036291">
    <property type="entry name" value="NAD(P)-bd_dom_sf"/>
</dbReference>
<dbReference type="Proteomes" id="UP001271780">
    <property type="component" value="Unassembled WGS sequence"/>
</dbReference>
<evidence type="ECO:0000313" key="2">
    <source>
        <dbReference type="EMBL" id="MDX8476673.1"/>
    </source>
</evidence>
<comment type="caution">
    <text evidence="2">The sequence shown here is derived from an EMBL/GenBank/DDBJ whole genome shotgun (WGS) entry which is preliminary data.</text>
</comment>
<evidence type="ECO:0000313" key="3">
    <source>
        <dbReference type="Proteomes" id="UP001271780"/>
    </source>
</evidence>
<dbReference type="EMBL" id="JAVIIZ010000039">
    <property type="protein sequence ID" value="MDX8476673.1"/>
    <property type="molecule type" value="Genomic_DNA"/>
</dbReference>
<comment type="similarity">
    <text evidence="1">Belongs to the short-chain dehydrogenases/reductases (SDR) family.</text>
</comment>
<dbReference type="PANTHER" id="PTHR42760">
    <property type="entry name" value="SHORT-CHAIN DEHYDROGENASES/REDUCTASES FAMILY MEMBER"/>
    <property type="match status" value="1"/>
</dbReference>
<dbReference type="Pfam" id="PF13561">
    <property type="entry name" value="adh_short_C2"/>
    <property type="match status" value="1"/>
</dbReference>
<dbReference type="PRINTS" id="PR00081">
    <property type="entry name" value="GDHRDH"/>
</dbReference>
<dbReference type="RefSeq" id="WP_320319087.1">
    <property type="nucleotide sequence ID" value="NZ_JAVIIX010000037.1"/>
</dbReference>
<gene>
    <name evidence="2" type="ORF">RFM27_31900</name>
</gene>
<dbReference type="CDD" id="cd05233">
    <property type="entry name" value="SDR_c"/>
    <property type="match status" value="1"/>
</dbReference>
<protein>
    <submittedName>
        <fullName evidence="2">SDR family oxidoreductase</fullName>
    </submittedName>
</protein>
<name>A0ABU4XQ26_9HYPH</name>
<dbReference type="Gene3D" id="3.40.50.720">
    <property type="entry name" value="NAD(P)-binding Rossmann-like Domain"/>
    <property type="match status" value="1"/>
</dbReference>
<reference evidence="2 3" key="1">
    <citation type="submission" date="2023-08" db="EMBL/GenBank/DDBJ databases">
        <title>Implementing the SeqCode for naming new Mesorhizobium species isolated from Vachellia karroo root nodules.</title>
        <authorList>
            <person name="Van Lill M."/>
        </authorList>
    </citation>
    <scope>NUCLEOTIDE SEQUENCE [LARGE SCALE GENOMIC DNA]</scope>
    <source>
        <strain evidence="2 3">VK23A</strain>
    </source>
</reference>
<evidence type="ECO:0000256" key="1">
    <source>
        <dbReference type="ARBA" id="ARBA00006484"/>
    </source>
</evidence>
<organism evidence="2 3">
    <name type="scientific">Mesorhizobium dulcispinae</name>
    <dbReference type="NCBI Taxonomy" id="3072316"/>
    <lineage>
        <taxon>Bacteria</taxon>
        <taxon>Pseudomonadati</taxon>
        <taxon>Pseudomonadota</taxon>
        <taxon>Alphaproteobacteria</taxon>
        <taxon>Hyphomicrobiales</taxon>
        <taxon>Phyllobacteriaceae</taxon>
        <taxon>Mesorhizobium</taxon>
    </lineage>
</organism>
<dbReference type="SUPFAM" id="SSF51735">
    <property type="entry name" value="NAD(P)-binding Rossmann-fold domains"/>
    <property type="match status" value="1"/>
</dbReference>
<dbReference type="InterPro" id="IPR002347">
    <property type="entry name" value="SDR_fam"/>
</dbReference>
<keyword evidence="3" id="KW-1185">Reference proteome</keyword>